<sequence>MVPVTRNFRPLGNPVTDIRNIEQLAMEYRVPLEDVLLIAINLYGISSDQDRHRARVAVRLISEPSVPWQVIVPLNAQESPFELSGEDLVIQGRLIGHVERIDADEAVGGYFRDGGRAATLNPNARSRCTGCAFCPNTLEAAADPRLAEDRALDELFAALVEQHPRRSLAELAEVTVSTGCFEREQAAVEHLVALRAACSRHRISARIGFLTSVIRSGEAFEQIAADVAPFVLRLTAECFTRRDLMLKASKATLLVEQMPDLLALARRAGLDTSYTYIVGLDSLPTMTEGIDALAPHITEFPNFQVYQAHNSIMAGLRAPAADDLAFYLEARRAIETSVGPTGLRPVAWECYRPLWYFTFGDEALITDTVAGSAR</sequence>
<dbReference type="EMBL" id="BOMM01000049">
    <property type="protein sequence ID" value="GIE13538.1"/>
    <property type="molecule type" value="Genomic_DNA"/>
</dbReference>
<gene>
    <name evidence="1" type="ORF">Afe05nite_53780</name>
</gene>
<dbReference type="Proteomes" id="UP000598174">
    <property type="component" value="Unassembled WGS sequence"/>
</dbReference>
<comment type="caution">
    <text evidence="1">The sequence shown here is derived from an EMBL/GenBank/DDBJ whole genome shotgun (WGS) entry which is preliminary data.</text>
</comment>
<evidence type="ECO:0008006" key="3">
    <source>
        <dbReference type="Google" id="ProtNLM"/>
    </source>
</evidence>
<evidence type="ECO:0000313" key="2">
    <source>
        <dbReference type="Proteomes" id="UP000598174"/>
    </source>
</evidence>
<name>A0A919J3Z2_9ACTN</name>
<protein>
    <recommendedName>
        <fullName evidence="3">Radical SAM protein</fullName>
    </recommendedName>
</protein>
<evidence type="ECO:0000313" key="1">
    <source>
        <dbReference type="EMBL" id="GIE13538.1"/>
    </source>
</evidence>
<accession>A0A919J3Z2</accession>
<dbReference type="AlphaFoldDB" id="A0A919J3Z2"/>
<organism evidence="1 2">
    <name type="scientific">Paractinoplanes ferrugineus</name>
    <dbReference type="NCBI Taxonomy" id="113564"/>
    <lineage>
        <taxon>Bacteria</taxon>
        <taxon>Bacillati</taxon>
        <taxon>Actinomycetota</taxon>
        <taxon>Actinomycetes</taxon>
        <taxon>Micromonosporales</taxon>
        <taxon>Micromonosporaceae</taxon>
        <taxon>Paractinoplanes</taxon>
    </lineage>
</organism>
<dbReference type="RefSeq" id="WP_203819973.1">
    <property type="nucleotide sequence ID" value="NZ_BAAABP010000027.1"/>
</dbReference>
<proteinExistence type="predicted"/>
<reference evidence="1" key="1">
    <citation type="submission" date="2021-01" db="EMBL/GenBank/DDBJ databases">
        <title>Whole genome shotgun sequence of Actinoplanes ferrugineus NBRC 15555.</title>
        <authorList>
            <person name="Komaki H."/>
            <person name="Tamura T."/>
        </authorList>
    </citation>
    <scope>NUCLEOTIDE SEQUENCE</scope>
    <source>
        <strain evidence="1">NBRC 15555</strain>
    </source>
</reference>
<keyword evidence="2" id="KW-1185">Reference proteome</keyword>